<dbReference type="InterPro" id="IPR032710">
    <property type="entry name" value="NTF2-like_dom_sf"/>
</dbReference>
<accession>A0AAV5GL82</accession>
<proteinExistence type="predicted"/>
<protein>
    <recommendedName>
        <fullName evidence="3">SnoaL-like domain-containing protein</fullName>
    </recommendedName>
</protein>
<dbReference type="SUPFAM" id="SSF54427">
    <property type="entry name" value="NTF2-like"/>
    <property type="match status" value="1"/>
</dbReference>
<keyword evidence="2" id="KW-1185">Reference proteome</keyword>
<dbReference type="Proteomes" id="UP001342314">
    <property type="component" value="Unassembled WGS sequence"/>
</dbReference>
<dbReference type="PANTHER" id="PTHR39401">
    <property type="entry name" value="SNOAL-LIKE DOMAIN-CONTAINING PROTEIN"/>
    <property type="match status" value="1"/>
</dbReference>
<dbReference type="PANTHER" id="PTHR39401:SF1">
    <property type="entry name" value="SNOAL-LIKE DOMAIN-CONTAINING PROTEIN"/>
    <property type="match status" value="1"/>
</dbReference>
<organism evidence="1 2">
    <name type="scientific">Rhodotorula paludigena</name>
    <dbReference type="NCBI Taxonomy" id="86838"/>
    <lineage>
        <taxon>Eukaryota</taxon>
        <taxon>Fungi</taxon>
        <taxon>Dikarya</taxon>
        <taxon>Basidiomycota</taxon>
        <taxon>Pucciniomycotina</taxon>
        <taxon>Microbotryomycetes</taxon>
        <taxon>Sporidiobolales</taxon>
        <taxon>Sporidiobolaceae</taxon>
        <taxon>Rhodotorula</taxon>
    </lineage>
</organism>
<sequence length="167" mass="18225">MGYSDFSAPASLSQAKRDFLAAFYRTSDQPDAIDDYLAFLAPDVDFIMGLNAVHGHQGLFQPVRKIRENMWGGVQTRRHQPHAVFVQDAAGGDGNDDGARQLMLHGTVDYGLRNGKTVDAVGWAALVVFADSDGTSGELKMQRYQVWLDGAPLAKALAEQAAEQQQQ</sequence>
<comment type="caution">
    <text evidence="1">The sequence shown here is derived from an EMBL/GenBank/DDBJ whole genome shotgun (WGS) entry which is preliminary data.</text>
</comment>
<reference evidence="1 2" key="1">
    <citation type="submission" date="2021-12" db="EMBL/GenBank/DDBJ databases">
        <title>High titer production of polyol ester of fatty acids by Rhodotorula paludigena BS15 towards product separation-free biomass refinery.</title>
        <authorList>
            <person name="Mano J."/>
            <person name="Ono H."/>
            <person name="Tanaka T."/>
            <person name="Naito K."/>
            <person name="Sushida H."/>
            <person name="Ike M."/>
            <person name="Tokuyasu K."/>
            <person name="Kitaoka M."/>
        </authorList>
    </citation>
    <scope>NUCLEOTIDE SEQUENCE [LARGE SCALE GENOMIC DNA]</scope>
    <source>
        <strain evidence="1 2">BS15</strain>
    </source>
</reference>
<gene>
    <name evidence="1" type="ORF">Rhopal_002403-T1</name>
</gene>
<name>A0AAV5GL82_9BASI</name>
<dbReference type="AlphaFoldDB" id="A0AAV5GL82"/>
<evidence type="ECO:0008006" key="3">
    <source>
        <dbReference type="Google" id="ProtNLM"/>
    </source>
</evidence>
<dbReference type="EMBL" id="BQKY01000005">
    <property type="protein sequence ID" value="GJN89423.1"/>
    <property type="molecule type" value="Genomic_DNA"/>
</dbReference>
<evidence type="ECO:0000313" key="2">
    <source>
        <dbReference type="Proteomes" id="UP001342314"/>
    </source>
</evidence>
<dbReference type="Gene3D" id="3.10.450.50">
    <property type="match status" value="1"/>
</dbReference>
<evidence type="ECO:0000313" key="1">
    <source>
        <dbReference type="EMBL" id="GJN89423.1"/>
    </source>
</evidence>